<accession>A0A512CAJ2</accession>
<evidence type="ECO:0000313" key="3">
    <source>
        <dbReference type="Proteomes" id="UP000321301"/>
    </source>
</evidence>
<proteinExistence type="predicted"/>
<dbReference type="Proteomes" id="UP000321301">
    <property type="component" value="Unassembled WGS sequence"/>
</dbReference>
<dbReference type="EMBL" id="BJYV01000006">
    <property type="protein sequence ID" value="GEO21228.1"/>
    <property type="molecule type" value="Genomic_DNA"/>
</dbReference>
<name>A0A512CAJ2_9BACT</name>
<organism evidence="2 3">
    <name type="scientific">Cyclobacterium qasimii</name>
    <dbReference type="NCBI Taxonomy" id="1350429"/>
    <lineage>
        <taxon>Bacteria</taxon>
        <taxon>Pseudomonadati</taxon>
        <taxon>Bacteroidota</taxon>
        <taxon>Cytophagia</taxon>
        <taxon>Cytophagales</taxon>
        <taxon>Cyclobacteriaceae</taxon>
        <taxon>Cyclobacterium</taxon>
    </lineage>
</organism>
<gene>
    <name evidence="2" type="ORF">CQA01_17620</name>
</gene>
<comment type="caution">
    <text evidence="2">The sequence shown here is derived from an EMBL/GenBank/DDBJ whole genome shotgun (WGS) entry which is preliminary data.</text>
</comment>
<sequence length="346" mass="38985">MYIRENTKLSDVDLTLFMKYISLTGLMCFFSLVSIAQTTPVDQFLDGKSVVLVSAATSPLPPINWQDLAAEIHPALVAAGGDPVAYFDLEEVILTDAIKNAYASHFVTRQIKNIVLLIRKEDGRLFCHIFPFSGNGNIIAPGNNWSTKASDKDEFKEQIQAIGLNKRSENFLVIEVPEYPAIPGLENNSVNSGYIQAAPLNLDVFKLGILLTGAAGNESFLNTFRQDIYGKEQNQVMAEQRAQREGIEQIFKAEYPFQTEFLTSSKSNQQLISEKVQFILMKQEGREADLMRSMGVPLEQGKNPDKIVVKYYIRFLVRNELYIGEKWDASPDWRIALKDFLDQITP</sequence>
<dbReference type="AlphaFoldDB" id="A0A512CAJ2"/>
<evidence type="ECO:0000256" key="1">
    <source>
        <dbReference type="SAM" id="Phobius"/>
    </source>
</evidence>
<evidence type="ECO:0000313" key="2">
    <source>
        <dbReference type="EMBL" id="GEO21228.1"/>
    </source>
</evidence>
<feature type="transmembrane region" description="Helical" evidence="1">
    <location>
        <begin position="12"/>
        <end position="33"/>
    </location>
</feature>
<keyword evidence="1" id="KW-0812">Transmembrane</keyword>
<keyword evidence="1" id="KW-0472">Membrane</keyword>
<reference evidence="2 3" key="1">
    <citation type="submission" date="2019-07" db="EMBL/GenBank/DDBJ databases">
        <title>Whole genome shotgun sequence of Cyclobacterium qasimii NBRC 106168.</title>
        <authorList>
            <person name="Hosoyama A."/>
            <person name="Uohara A."/>
            <person name="Ohji S."/>
            <person name="Ichikawa N."/>
        </authorList>
    </citation>
    <scope>NUCLEOTIDE SEQUENCE [LARGE SCALE GENOMIC DNA]</scope>
    <source>
        <strain evidence="2 3">NBRC 106168</strain>
    </source>
</reference>
<keyword evidence="1" id="KW-1133">Transmembrane helix</keyword>
<protein>
    <submittedName>
        <fullName evidence="2">Uncharacterized protein</fullName>
    </submittedName>
</protein>
<keyword evidence="3" id="KW-1185">Reference proteome</keyword>